<name>A0A1H4JPQ2_9PSED</name>
<dbReference type="SUPFAM" id="SSF55486">
    <property type="entry name" value="Metalloproteases ('zincins'), catalytic domain"/>
    <property type="match status" value="1"/>
</dbReference>
<sequence length="1069" mass="113834">MSSFRLNALSRATRLWGASLSTALLLPLSGMVQADASQHSPDATLGATVTQGHFINLQLPGTRAMPLSAAEAGSEQLQQVTGMRIRNLIPRQDDTFKDLRVMTGQLEGRARTLSAPGEMTLAARPDGSFVALLPDANAIIRGDASGQQSMIHFDPGAAFAPDSVDYIAGDDSEMPALKESRSGQRTFQVNRNIQGETVIDLLAGFSQKAADYIGDHEAFALAQVASVNRALQQSLVQGVRLRLVGTQVVAHDAPITVPSLNQIRDVFAEGMRRYSPDVVASFVVGTPGVDTAVGWGHMPGRYTLNAITSSTVFRHELGHNIGGGHCSDGKSYTWGYNNGRVGTILCGNHVGYFSNPDVKDSRGVPLGDADTANMARVWRERAARMSAYSPSVVPLEEERSTSILSQKVSLSSGQTRYFPVDVPEGTRRLVFSVVDGELTEKAGQVQLLLKRGAQPSGSSYDYRSVRNHNVSLGVNDPQPGRWYLAINTDNRATQDQVLEAHAYGLTQDTAQGRYLKFVATSAVDGKDNASVAELLLVDAKGKALPRESWKVISTSSAVPGAAVGNHAIDGNPNSYWSTAAGARYPHEILIDLGADSRFSQLHYLPRQDGGLSGNIKGYQVYGSNSASGAWTLLADGEFNSDNEVKATSLKPVNAGEPPVAVISGKTEANAGDTIILDASASSDPQGNALSFAWEASPRLDFDFDGARISFTAPELQADTRYRFTLTLSNGKQSSSRTHEVLIKGKATNASCKPQWTVTGTYLGNDEVQWKGRQYQARWWTSGAEPGLASTTGPDGAGKVWRDLGLCQTGGEKPVEPPVEEVKPPVAVISGTNQAKPGETVYLNASGSSDPAGLKLSYSWSVSPGVAFEAAGNLMKFVAPRVAQDVTYNISLTVNNGKHSATRTHQVKVLAETPETVKPPQANIAGTSQAKGGETVTLDAAGSSDPAGLALSYRWSVTPSVAFQATGSKLTFVAPKSDKDTSYRFTLNLGNGTHTVSRDHSVTVLADKVETPAGCQGAWSPQGTYWANDKVSHNGRFYIARWWTKGNEPSAATVGGEGSGKVWRDAGACN</sequence>
<evidence type="ECO:0000256" key="4">
    <source>
        <dbReference type="ARBA" id="ARBA00022801"/>
    </source>
</evidence>
<dbReference type="GO" id="GO:0005261">
    <property type="term" value="F:monoatomic cation channel activity"/>
    <property type="evidence" value="ECO:0007669"/>
    <property type="project" value="TreeGrafter"/>
</dbReference>
<dbReference type="Proteomes" id="UP000198982">
    <property type="component" value="Unassembled WGS sequence"/>
</dbReference>
<feature type="domain" description="F5/8 type C" evidence="8">
    <location>
        <begin position="529"/>
        <end position="654"/>
    </location>
</feature>
<comment type="subcellular location">
    <subcellularLocation>
        <location evidence="1">Membrane</location>
        <topology evidence="1">Multi-pass membrane protein</topology>
    </subcellularLocation>
</comment>
<keyword evidence="3" id="KW-0677">Repeat</keyword>
<dbReference type="GO" id="GO:0004553">
    <property type="term" value="F:hydrolase activity, hydrolyzing O-glycosyl compounds"/>
    <property type="evidence" value="ECO:0007669"/>
    <property type="project" value="InterPro"/>
</dbReference>
<dbReference type="Gene3D" id="2.10.10.20">
    <property type="entry name" value="Carbohydrate-binding module superfamily 5/12"/>
    <property type="match status" value="2"/>
</dbReference>
<dbReference type="InterPro" id="IPR013783">
    <property type="entry name" value="Ig-like_fold"/>
</dbReference>
<dbReference type="Gene3D" id="2.60.40.10">
    <property type="entry name" value="Immunoglobulins"/>
    <property type="match status" value="3"/>
</dbReference>
<evidence type="ECO:0000256" key="5">
    <source>
        <dbReference type="ARBA" id="ARBA00022989"/>
    </source>
</evidence>
<dbReference type="AlphaFoldDB" id="A0A1H4JPQ2"/>
<dbReference type="Gene3D" id="2.60.120.260">
    <property type="entry name" value="Galactose-binding domain-like"/>
    <property type="match status" value="1"/>
</dbReference>
<dbReference type="PANTHER" id="PTHR46730">
    <property type="entry name" value="POLYCYSTIN-1"/>
    <property type="match status" value="1"/>
</dbReference>
<dbReference type="GO" id="GO:0005975">
    <property type="term" value="P:carbohydrate metabolic process"/>
    <property type="evidence" value="ECO:0007669"/>
    <property type="project" value="InterPro"/>
</dbReference>
<dbReference type="PANTHER" id="PTHR46730:SF1">
    <property type="entry name" value="PLAT DOMAIN-CONTAINING PROTEIN"/>
    <property type="match status" value="1"/>
</dbReference>
<keyword evidence="4" id="KW-0378">Hydrolase</keyword>
<dbReference type="SUPFAM" id="SSF49299">
    <property type="entry name" value="PKD domain"/>
    <property type="match status" value="1"/>
</dbReference>
<evidence type="ECO:0000256" key="6">
    <source>
        <dbReference type="ARBA" id="ARBA00023136"/>
    </source>
</evidence>
<dbReference type="SMART" id="SM00089">
    <property type="entry name" value="PKD"/>
    <property type="match status" value="3"/>
</dbReference>
<feature type="chain" id="PRO_5011748315" evidence="7">
    <location>
        <begin position="35"/>
        <end position="1069"/>
    </location>
</feature>
<keyword evidence="10" id="KW-1185">Reference proteome</keyword>
<dbReference type="GO" id="GO:0030246">
    <property type="term" value="F:carbohydrate binding"/>
    <property type="evidence" value="ECO:0007669"/>
    <property type="project" value="InterPro"/>
</dbReference>
<dbReference type="SUPFAM" id="SSF51055">
    <property type="entry name" value="Carbohydrate binding domain"/>
    <property type="match status" value="2"/>
</dbReference>
<dbReference type="GO" id="GO:0005576">
    <property type="term" value="C:extracellular region"/>
    <property type="evidence" value="ECO:0007669"/>
    <property type="project" value="InterPro"/>
</dbReference>
<evidence type="ECO:0000313" key="10">
    <source>
        <dbReference type="Proteomes" id="UP000198982"/>
    </source>
</evidence>
<gene>
    <name evidence="9" type="ORF">SAMN05216178_0622</name>
</gene>
<dbReference type="InterPro" id="IPR000421">
    <property type="entry name" value="FA58C"/>
</dbReference>
<dbReference type="GO" id="GO:0006816">
    <property type="term" value="P:calcium ion transport"/>
    <property type="evidence" value="ECO:0007669"/>
    <property type="project" value="TreeGrafter"/>
</dbReference>
<dbReference type="RefSeq" id="WP_092309740.1">
    <property type="nucleotide sequence ID" value="NZ_FNTJ01000001.1"/>
</dbReference>
<dbReference type="CDD" id="cd12215">
    <property type="entry name" value="ChiC_BD"/>
    <property type="match status" value="2"/>
</dbReference>
<dbReference type="InterPro" id="IPR008979">
    <property type="entry name" value="Galactose-bd-like_sf"/>
</dbReference>
<accession>A0A1H4JPQ2</accession>
<dbReference type="InterPro" id="IPR022409">
    <property type="entry name" value="PKD/Chitinase_dom"/>
</dbReference>
<dbReference type="Pfam" id="PF18911">
    <property type="entry name" value="PKD_4"/>
    <property type="match status" value="1"/>
</dbReference>
<keyword evidence="7" id="KW-0732">Signal</keyword>
<proteinExistence type="predicted"/>
<dbReference type="SMART" id="SM00495">
    <property type="entry name" value="ChtBD3"/>
    <property type="match status" value="2"/>
</dbReference>
<evidence type="ECO:0000256" key="3">
    <source>
        <dbReference type="ARBA" id="ARBA00022737"/>
    </source>
</evidence>
<keyword evidence="6" id="KW-0472">Membrane</keyword>
<dbReference type="InterPro" id="IPR036573">
    <property type="entry name" value="CBM_sf_5/12"/>
</dbReference>
<dbReference type="Pfam" id="PF00754">
    <property type="entry name" value="F5_F8_type_C"/>
    <property type="match status" value="1"/>
</dbReference>
<keyword evidence="2" id="KW-0812">Transmembrane</keyword>
<evidence type="ECO:0000256" key="7">
    <source>
        <dbReference type="SAM" id="SignalP"/>
    </source>
</evidence>
<dbReference type="Pfam" id="PF02839">
    <property type="entry name" value="CBM_5_12"/>
    <property type="match status" value="1"/>
</dbReference>
<evidence type="ECO:0000256" key="2">
    <source>
        <dbReference type="ARBA" id="ARBA00022692"/>
    </source>
</evidence>
<dbReference type="InterPro" id="IPR003610">
    <property type="entry name" value="CBM5/12"/>
</dbReference>
<dbReference type="PROSITE" id="PS50022">
    <property type="entry name" value="FA58C_3"/>
    <property type="match status" value="1"/>
</dbReference>
<dbReference type="InterPro" id="IPR000601">
    <property type="entry name" value="PKD_dom"/>
</dbReference>
<dbReference type="GO" id="GO:0005886">
    <property type="term" value="C:plasma membrane"/>
    <property type="evidence" value="ECO:0007669"/>
    <property type="project" value="TreeGrafter"/>
</dbReference>
<dbReference type="Gene3D" id="2.60.120.380">
    <property type="match status" value="1"/>
</dbReference>
<protein>
    <submittedName>
        <fullName evidence="9">Chitinase</fullName>
    </submittedName>
</protein>
<evidence type="ECO:0000313" key="9">
    <source>
        <dbReference type="EMBL" id="SEB47896.1"/>
    </source>
</evidence>
<keyword evidence="5" id="KW-1133">Transmembrane helix</keyword>
<evidence type="ECO:0000259" key="8">
    <source>
        <dbReference type="PROSITE" id="PS50022"/>
    </source>
</evidence>
<organism evidence="9 10">
    <name type="scientific">Pseudomonas saponiphila</name>
    <dbReference type="NCBI Taxonomy" id="556534"/>
    <lineage>
        <taxon>Bacteria</taxon>
        <taxon>Pseudomonadati</taxon>
        <taxon>Pseudomonadota</taxon>
        <taxon>Gammaproteobacteria</taxon>
        <taxon>Pseudomonadales</taxon>
        <taxon>Pseudomonadaceae</taxon>
        <taxon>Pseudomonas</taxon>
    </lineage>
</organism>
<dbReference type="EMBL" id="FNTJ01000001">
    <property type="protein sequence ID" value="SEB47896.1"/>
    <property type="molecule type" value="Genomic_DNA"/>
</dbReference>
<evidence type="ECO:0000256" key="1">
    <source>
        <dbReference type="ARBA" id="ARBA00004141"/>
    </source>
</evidence>
<reference evidence="10" key="1">
    <citation type="submission" date="2016-10" db="EMBL/GenBank/DDBJ databases">
        <authorList>
            <person name="Varghese N."/>
            <person name="Submissions S."/>
        </authorList>
    </citation>
    <scope>NUCLEOTIDE SEQUENCE [LARGE SCALE GENOMIC DNA]</scope>
    <source>
        <strain evidence="10">DSM 9751</strain>
    </source>
</reference>
<feature type="signal peptide" evidence="7">
    <location>
        <begin position="1"/>
        <end position="34"/>
    </location>
</feature>
<dbReference type="SUPFAM" id="SSF49785">
    <property type="entry name" value="Galactose-binding domain-like"/>
    <property type="match status" value="1"/>
</dbReference>
<dbReference type="InterPro" id="IPR035986">
    <property type="entry name" value="PKD_dom_sf"/>
</dbReference>